<reference evidence="2" key="1">
    <citation type="journal article" date="2019" name="Int. J. Syst. Evol. Microbiol.">
        <title>The Global Catalogue of Microorganisms (GCM) 10K type strain sequencing project: providing services to taxonomists for standard genome sequencing and annotation.</title>
        <authorList>
            <consortium name="The Broad Institute Genomics Platform"/>
            <consortium name="The Broad Institute Genome Sequencing Center for Infectious Disease"/>
            <person name="Wu L."/>
            <person name="Ma J."/>
        </authorList>
    </citation>
    <scope>NUCLEOTIDE SEQUENCE [LARGE SCALE GENOMIC DNA]</scope>
    <source>
        <strain evidence="2">JCM 16908</strain>
    </source>
</reference>
<dbReference type="EMBL" id="BAAAZR010000052">
    <property type="protein sequence ID" value="GAA3843161.1"/>
    <property type="molecule type" value="Genomic_DNA"/>
</dbReference>
<proteinExistence type="predicted"/>
<evidence type="ECO:0000313" key="2">
    <source>
        <dbReference type="Proteomes" id="UP001500888"/>
    </source>
</evidence>
<organism evidence="1 2">
    <name type="scientific">Sphaerisporangium flaviroseum</name>
    <dbReference type="NCBI Taxonomy" id="509199"/>
    <lineage>
        <taxon>Bacteria</taxon>
        <taxon>Bacillati</taxon>
        <taxon>Actinomycetota</taxon>
        <taxon>Actinomycetes</taxon>
        <taxon>Streptosporangiales</taxon>
        <taxon>Streptosporangiaceae</taxon>
        <taxon>Sphaerisporangium</taxon>
    </lineage>
</organism>
<gene>
    <name evidence="1" type="ORF">GCM10022226_77700</name>
</gene>
<name>A0ABP7JG26_9ACTN</name>
<evidence type="ECO:0000313" key="1">
    <source>
        <dbReference type="EMBL" id="GAA3843161.1"/>
    </source>
</evidence>
<comment type="caution">
    <text evidence="1">The sequence shown here is derived from an EMBL/GenBank/DDBJ whole genome shotgun (WGS) entry which is preliminary data.</text>
</comment>
<protein>
    <submittedName>
        <fullName evidence="1">Uncharacterized protein</fullName>
    </submittedName>
</protein>
<sequence length="100" mass="10425">MTCPIPGVEHLAPPAWHGTSTACPLALARLARIPSWRHDLAKVWAVSGGATVVRAPHVMRRGLFALTFADGGPELLGDSLAISVPCAHVSAIDHASTQEG</sequence>
<keyword evidence="2" id="KW-1185">Reference proteome</keyword>
<accession>A0ABP7JG26</accession>
<dbReference type="Proteomes" id="UP001500888">
    <property type="component" value="Unassembled WGS sequence"/>
</dbReference>